<reference evidence="2 3" key="1">
    <citation type="journal article" date="2010" name="Plant Cell">
        <title>The Chlorella variabilis NC64A genome reveals adaptation to photosymbiosis, coevolution with viruses, and cryptic sex.</title>
        <authorList>
            <person name="Blanc G."/>
            <person name="Duncan G."/>
            <person name="Agarkova I."/>
            <person name="Borodovsky M."/>
            <person name="Gurnon J."/>
            <person name="Kuo A."/>
            <person name="Lindquist E."/>
            <person name="Lucas S."/>
            <person name="Pangilinan J."/>
            <person name="Polle J."/>
            <person name="Salamov A."/>
            <person name="Terry A."/>
            <person name="Yamada T."/>
            <person name="Dunigan D.D."/>
            <person name="Grigoriev I.V."/>
            <person name="Claverie J.M."/>
            <person name="Van Etten J.L."/>
        </authorList>
    </citation>
    <scope>NUCLEOTIDE SEQUENCE [LARGE SCALE GENOMIC DNA]</scope>
    <source>
        <strain evidence="2 3">NC64A</strain>
    </source>
</reference>
<feature type="domain" description="AB hydrolase-1" evidence="1">
    <location>
        <begin position="42"/>
        <end position="236"/>
    </location>
</feature>
<dbReference type="RefSeq" id="XP_005852045.1">
    <property type="nucleotide sequence ID" value="XM_005851983.1"/>
</dbReference>
<sequence length="316" mass="34003">MASLSCLAKACPAAAGDAAWEGDVCRYRKTHQHTVDAPAGAPPIVLLPGFGNNTLDYTAPFGDEEAGIAAALQRRGFRVYVLPLTRQDWFKVGRSIFTLGFWASPPTLTTHPGYTWYLERVKDLVDRARMETGAEQVDLLAHSAGGWLGRAFIGQEQYKDGASLSADTLGSGDLEPHPAVRALVTLGTPHSAPPPDKIKDMTGGALTWTNSMWPGAFFADQGVKYVCVAGRAVRGNKEADRRTLSGYSHGSYEQVCGEGHEVEGDAVVPLCSALLDGAEHVVLDGVMSRIRTFNEPADVPWYGSEAVLDAWLHHLA</sequence>
<name>E1Z260_CHLVA</name>
<dbReference type="KEGG" id="cvr:CHLNCDRAFT_133017"/>
<dbReference type="Proteomes" id="UP000008141">
    <property type="component" value="Unassembled WGS sequence"/>
</dbReference>
<dbReference type="InterPro" id="IPR029058">
    <property type="entry name" value="AB_hydrolase_fold"/>
</dbReference>
<proteinExistence type="predicted"/>
<gene>
    <name evidence="2" type="ORF">CHLNCDRAFT_133017</name>
</gene>
<organism evidence="3">
    <name type="scientific">Chlorella variabilis</name>
    <name type="common">Green alga</name>
    <dbReference type="NCBI Taxonomy" id="554065"/>
    <lineage>
        <taxon>Eukaryota</taxon>
        <taxon>Viridiplantae</taxon>
        <taxon>Chlorophyta</taxon>
        <taxon>core chlorophytes</taxon>
        <taxon>Trebouxiophyceae</taxon>
        <taxon>Chlorellales</taxon>
        <taxon>Chlorellaceae</taxon>
        <taxon>Chlorella clade</taxon>
        <taxon>Chlorella</taxon>
    </lineage>
</organism>
<dbReference type="GeneID" id="17359451"/>
<dbReference type="PANTHER" id="PTHR47909:SF2">
    <property type="entry name" value="GPI INOSITOL-DEACYLASE"/>
    <property type="match status" value="1"/>
</dbReference>
<dbReference type="InterPro" id="IPR000073">
    <property type="entry name" value="AB_hydrolase_1"/>
</dbReference>
<evidence type="ECO:0000313" key="2">
    <source>
        <dbReference type="EMBL" id="EFN59943.1"/>
    </source>
</evidence>
<dbReference type="eggNOG" id="ENOG502QS8K">
    <property type="taxonomic scope" value="Eukaryota"/>
</dbReference>
<dbReference type="Pfam" id="PF00561">
    <property type="entry name" value="Abhydrolase_1"/>
    <property type="match status" value="1"/>
</dbReference>
<dbReference type="EMBL" id="GL433835">
    <property type="protein sequence ID" value="EFN59943.1"/>
    <property type="molecule type" value="Genomic_DNA"/>
</dbReference>
<dbReference type="AlphaFoldDB" id="E1Z260"/>
<dbReference type="PANTHER" id="PTHR47909">
    <property type="entry name" value="ALPHA/BETA-HYDROLASES SUPERFAMILY PROTEIN"/>
    <property type="match status" value="1"/>
</dbReference>
<protein>
    <recommendedName>
        <fullName evidence="1">AB hydrolase-1 domain-containing protein</fullName>
    </recommendedName>
</protein>
<dbReference type="OrthoDB" id="348976at2759"/>
<dbReference type="InParanoid" id="E1Z260"/>
<evidence type="ECO:0000313" key="3">
    <source>
        <dbReference type="Proteomes" id="UP000008141"/>
    </source>
</evidence>
<dbReference type="Gene3D" id="3.40.50.1820">
    <property type="entry name" value="alpha/beta hydrolase"/>
    <property type="match status" value="1"/>
</dbReference>
<evidence type="ECO:0000259" key="1">
    <source>
        <dbReference type="Pfam" id="PF00561"/>
    </source>
</evidence>
<keyword evidence="3" id="KW-1185">Reference proteome</keyword>
<accession>E1Z260</accession>
<dbReference type="OMA" id="NACTTRE"/>
<dbReference type="SUPFAM" id="SSF53474">
    <property type="entry name" value="alpha/beta-Hydrolases"/>
    <property type="match status" value="1"/>
</dbReference>